<proteinExistence type="predicted"/>
<evidence type="ECO:0000313" key="2">
    <source>
        <dbReference type="Proteomes" id="UP001059401"/>
    </source>
</evidence>
<evidence type="ECO:0000313" key="1">
    <source>
        <dbReference type="EMBL" id="UTY28391.1"/>
    </source>
</evidence>
<dbReference type="Proteomes" id="UP001059401">
    <property type="component" value="Chromosome"/>
</dbReference>
<keyword evidence="2" id="KW-1185">Reference proteome</keyword>
<name>A0ABY5HSI0_9SPIR</name>
<dbReference type="Gene3D" id="2.180.10.10">
    <property type="entry name" value="RHS repeat-associated core"/>
    <property type="match status" value="1"/>
</dbReference>
<dbReference type="RefSeq" id="WP_255806254.1">
    <property type="nucleotide sequence ID" value="NZ_CP038802.1"/>
</dbReference>
<dbReference type="InterPro" id="IPR006530">
    <property type="entry name" value="YD"/>
</dbReference>
<organism evidence="1 2">
    <name type="scientific">Treponema putidum</name>
    <dbReference type="NCBI Taxonomy" id="221027"/>
    <lineage>
        <taxon>Bacteria</taxon>
        <taxon>Pseudomonadati</taxon>
        <taxon>Spirochaetota</taxon>
        <taxon>Spirochaetia</taxon>
        <taxon>Spirochaetales</taxon>
        <taxon>Treponemataceae</taxon>
        <taxon>Treponema</taxon>
    </lineage>
</organism>
<accession>A0ABY5HSI0</accession>
<dbReference type="NCBIfam" id="TIGR01643">
    <property type="entry name" value="YD_repeat_2x"/>
    <property type="match status" value="1"/>
</dbReference>
<protein>
    <recommendedName>
        <fullName evidence="3">YD repeat-containing protein</fullName>
    </recommendedName>
</protein>
<reference evidence="1" key="1">
    <citation type="submission" date="2019-04" db="EMBL/GenBank/DDBJ databases">
        <title>Whole genome sequencing of oral phylogroup 2 treponemes.</title>
        <authorList>
            <person name="Chan Y."/>
            <person name="Zeng H.H."/>
            <person name="Yu X.L."/>
            <person name="Leung W.K."/>
            <person name="Watt R.M."/>
        </authorList>
    </citation>
    <scope>NUCLEOTIDE SEQUENCE</scope>
    <source>
        <strain evidence="1">OMZ 847</strain>
    </source>
</reference>
<dbReference type="SUPFAM" id="SSF50969">
    <property type="entry name" value="YVTN repeat-like/Quinoprotein amine dehydrogenase"/>
    <property type="match status" value="1"/>
</dbReference>
<dbReference type="InterPro" id="IPR011044">
    <property type="entry name" value="Quino_amine_DH_bsu"/>
</dbReference>
<dbReference type="EMBL" id="CP038802">
    <property type="protein sequence ID" value="UTY28391.1"/>
    <property type="molecule type" value="Genomic_DNA"/>
</dbReference>
<evidence type="ECO:0008006" key="3">
    <source>
        <dbReference type="Google" id="ProtNLM"/>
    </source>
</evidence>
<sequence length="277" mass="32678">MRNKIKLYSFLFVLIIEICTAWGQDKELSAGQRQYIPIEYNGETIYKWLSIIKVKEYDGEGKLIYEGNGSTDNTWYEYDGQGNKICCKIESQRRGEVYYAEERYEYNTKGHLIRMDKKGSGEQHEVTYQYYKDKGILYCTASDGLIYVYDSKGNLLSKKRKNSNYGGTIVATFNDDGTVTMGGKSTNEFSEEYLYKYDTMGNIIYEECKTSGQIQNIQLHKYDYINNRIYSYRKWSTGNYFLESIHLLEYYKDGKTLKKDTQLFVDRDYQGLWYPLY</sequence>
<gene>
    <name evidence="1" type="ORF">E4N76_04860</name>
</gene>